<evidence type="ECO:0000256" key="8">
    <source>
        <dbReference type="ARBA" id="ARBA00046332"/>
    </source>
</evidence>
<dbReference type="GO" id="GO:0051537">
    <property type="term" value="F:2 iron, 2 sulfur cluster binding"/>
    <property type="evidence" value="ECO:0007669"/>
    <property type="project" value="UniProtKB-KW"/>
</dbReference>
<evidence type="ECO:0000256" key="4">
    <source>
        <dbReference type="ARBA" id="ARBA00022982"/>
    </source>
</evidence>
<feature type="region of interest" description="Disordered" evidence="9">
    <location>
        <begin position="55"/>
        <end position="84"/>
    </location>
</feature>
<keyword evidence="12" id="KW-1185">Reference proteome</keyword>
<dbReference type="EMBL" id="CAJB01000368">
    <property type="protein sequence ID" value="CCH79417.1"/>
    <property type="molecule type" value="Genomic_DNA"/>
</dbReference>
<dbReference type="Gene3D" id="1.10.10.1100">
    <property type="entry name" value="BFD-like [2Fe-2S]-binding domain"/>
    <property type="match status" value="1"/>
</dbReference>
<keyword evidence="1" id="KW-0813">Transport</keyword>
<evidence type="ECO:0000259" key="10">
    <source>
        <dbReference type="Pfam" id="PF04324"/>
    </source>
</evidence>
<keyword evidence="5" id="KW-0408">Iron</keyword>
<evidence type="ECO:0000256" key="9">
    <source>
        <dbReference type="SAM" id="MobiDB-lite"/>
    </source>
</evidence>
<sequence>MMIVCHCQVVTETAVAEVVDAGARTLGQVCRTTGAGTDCGACVFTVKRLLTERQPTSAGGRVAPRGRRASDQAFAPTMSSASVA</sequence>
<keyword evidence="4" id="KW-0249">Electron transport</keyword>
<comment type="caution">
    <text evidence="11">The sequence shown here is derived from an EMBL/GenBank/DDBJ whole genome shotgun (WGS) entry which is preliminary data.</text>
</comment>
<organism evidence="11 12">
    <name type="scientific">Nostocoides japonicum T1-X7</name>
    <dbReference type="NCBI Taxonomy" id="1194083"/>
    <lineage>
        <taxon>Bacteria</taxon>
        <taxon>Bacillati</taxon>
        <taxon>Actinomycetota</taxon>
        <taxon>Actinomycetes</taxon>
        <taxon>Micrococcales</taxon>
        <taxon>Intrasporangiaceae</taxon>
        <taxon>Nostocoides</taxon>
    </lineage>
</organism>
<evidence type="ECO:0000256" key="2">
    <source>
        <dbReference type="ARBA" id="ARBA00022714"/>
    </source>
</evidence>
<dbReference type="InterPro" id="IPR007419">
    <property type="entry name" value="BFD-like_2Fe2S-bd_dom"/>
</dbReference>
<comment type="similarity">
    <text evidence="8">Belongs to the Bfd family.</text>
</comment>
<dbReference type="PANTHER" id="PTHR37424">
    <property type="entry name" value="BACTERIOFERRITIN-ASSOCIATED FERREDOXIN"/>
    <property type="match status" value="1"/>
</dbReference>
<keyword evidence="3" id="KW-0479">Metal-binding</keyword>
<accession>A0A077M2V0</accession>
<evidence type="ECO:0000256" key="5">
    <source>
        <dbReference type="ARBA" id="ARBA00023004"/>
    </source>
</evidence>
<dbReference type="AlphaFoldDB" id="A0A077M2V0"/>
<keyword evidence="2" id="KW-0001">2Fe-2S</keyword>
<evidence type="ECO:0000313" key="11">
    <source>
        <dbReference type="EMBL" id="CCH79417.1"/>
    </source>
</evidence>
<evidence type="ECO:0000256" key="3">
    <source>
        <dbReference type="ARBA" id="ARBA00022723"/>
    </source>
</evidence>
<dbReference type="GO" id="GO:0046872">
    <property type="term" value="F:metal ion binding"/>
    <property type="evidence" value="ECO:0007669"/>
    <property type="project" value="UniProtKB-KW"/>
</dbReference>
<feature type="domain" description="BFD-like [2Fe-2S]-binding" evidence="10">
    <location>
        <begin position="3"/>
        <end position="52"/>
    </location>
</feature>
<dbReference type="RefSeq" id="WP_235432328.1">
    <property type="nucleotide sequence ID" value="NZ_HF570958.1"/>
</dbReference>
<proteinExistence type="inferred from homology"/>
<gene>
    <name evidence="11" type="ORF">BN12_430007</name>
</gene>
<evidence type="ECO:0000313" key="12">
    <source>
        <dbReference type="Proteomes" id="UP000035721"/>
    </source>
</evidence>
<protein>
    <recommendedName>
        <fullName evidence="7">Bacterioferritin-associated ferredoxin</fullName>
    </recommendedName>
</protein>
<evidence type="ECO:0000256" key="6">
    <source>
        <dbReference type="ARBA" id="ARBA00023014"/>
    </source>
</evidence>
<name>A0A077M2V0_9MICO</name>
<dbReference type="Pfam" id="PF04324">
    <property type="entry name" value="Fer2_BFD"/>
    <property type="match status" value="1"/>
</dbReference>
<keyword evidence="6" id="KW-0411">Iron-sulfur</keyword>
<dbReference type="InterPro" id="IPR041854">
    <property type="entry name" value="BFD-like_2Fe2S-bd_dom_sf"/>
</dbReference>
<reference evidence="11 12" key="1">
    <citation type="journal article" date="2013" name="ISME J.">
        <title>A metabolic model for members of the genus Tetrasphaera involved in enhanced biological phosphorus removal.</title>
        <authorList>
            <person name="Kristiansen R."/>
            <person name="Nguyen H.T.T."/>
            <person name="Saunders A.M."/>
            <person name="Nielsen J.L."/>
            <person name="Wimmer R."/>
            <person name="Le V.Q."/>
            <person name="McIlroy S.J."/>
            <person name="Petrovski S."/>
            <person name="Seviour R.J."/>
            <person name="Calteau A."/>
            <person name="Nielsen K.L."/>
            <person name="Nielsen P.H."/>
        </authorList>
    </citation>
    <scope>NUCLEOTIDE SEQUENCE [LARGE SCALE GENOMIC DNA]</scope>
    <source>
        <strain evidence="11 12">T1-X7</strain>
    </source>
</reference>
<dbReference type="InterPro" id="IPR052371">
    <property type="entry name" value="BFD-associated_ferredoxin"/>
</dbReference>
<dbReference type="PANTHER" id="PTHR37424:SF1">
    <property type="entry name" value="BACTERIOFERRITIN-ASSOCIATED FERREDOXIN"/>
    <property type="match status" value="1"/>
</dbReference>
<evidence type="ECO:0000256" key="1">
    <source>
        <dbReference type="ARBA" id="ARBA00022448"/>
    </source>
</evidence>
<dbReference type="STRING" id="1194083.BN12_430007"/>
<dbReference type="Proteomes" id="UP000035721">
    <property type="component" value="Unassembled WGS sequence"/>
</dbReference>
<evidence type="ECO:0000256" key="7">
    <source>
        <dbReference type="ARBA" id="ARBA00039386"/>
    </source>
</evidence>